<dbReference type="SUPFAM" id="SSF50156">
    <property type="entry name" value="PDZ domain-like"/>
    <property type="match status" value="1"/>
</dbReference>
<dbReference type="InterPro" id="IPR036034">
    <property type="entry name" value="PDZ_sf"/>
</dbReference>
<comment type="caution">
    <text evidence="3">The sequence shown here is derived from an EMBL/GenBank/DDBJ whole genome shotgun (WGS) entry which is preliminary data.</text>
</comment>
<evidence type="ECO:0000256" key="1">
    <source>
        <dbReference type="PROSITE-ProRule" id="PRU01122"/>
    </source>
</evidence>
<organism evidence="3 4">
    <name type="scientific">Microbacterium esteraromaticum</name>
    <dbReference type="NCBI Taxonomy" id="57043"/>
    <lineage>
        <taxon>Bacteria</taxon>
        <taxon>Bacillati</taxon>
        <taxon>Actinomycetota</taxon>
        <taxon>Actinomycetes</taxon>
        <taxon>Micrococcales</taxon>
        <taxon>Microbacteriaceae</taxon>
        <taxon>Microbacterium</taxon>
    </lineage>
</organism>
<dbReference type="AlphaFoldDB" id="A0A939DX73"/>
<dbReference type="InterPro" id="IPR008269">
    <property type="entry name" value="Lon_proteolytic"/>
</dbReference>
<dbReference type="Gene3D" id="3.30.230.10">
    <property type="match status" value="1"/>
</dbReference>
<keyword evidence="1" id="KW-0720">Serine protease</keyword>
<dbReference type="Proteomes" id="UP000664385">
    <property type="component" value="Unassembled WGS sequence"/>
</dbReference>
<dbReference type="SUPFAM" id="SSF54211">
    <property type="entry name" value="Ribosomal protein S5 domain 2-like"/>
    <property type="match status" value="1"/>
</dbReference>
<dbReference type="InterPro" id="IPR014721">
    <property type="entry name" value="Ribsml_uS5_D2-typ_fold_subgr"/>
</dbReference>
<reference evidence="3" key="1">
    <citation type="submission" date="2020-12" db="EMBL/GenBank/DDBJ databases">
        <title>PHA producing bacteria isolated from mangrove.</title>
        <authorList>
            <person name="Zheng W."/>
            <person name="Yu S."/>
            <person name="Huang Y."/>
        </authorList>
    </citation>
    <scope>NUCLEOTIDE SEQUENCE</scope>
    <source>
        <strain evidence="3">GN8-5</strain>
    </source>
</reference>
<feature type="active site" evidence="1">
    <location>
        <position position="271"/>
    </location>
</feature>
<dbReference type="GO" id="GO:0005524">
    <property type="term" value="F:ATP binding"/>
    <property type="evidence" value="ECO:0007669"/>
    <property type="project" value="InterPro"/>
</dbReference>
<dbReference type="InterPro" id="IPR027065">
    <property type="entry name" value="Lon_Prtase"/>
</dbReference>
<dbReference type="GO" id="GO:0004252">
    <property type="term" value="F:serine-type endopeptidase activity"/>
    <property type="evidence" value="ECO:0007669"/>
    <property type="project" value="UniProtKB-UniRule"/>
</dbReference>
<feature type="domain" description="Lon proteolytic" evidence="2">
    <location>
        <begin position="221"/>
        <end position="319"/>
    </location>
</feature>
<dbReference type="InterPro" id="IPR020568">
    <property type="entry name" value="Ribosomal_Su5_D2-typ_SF"/>
</dbReference>
<evidence type="ECO:0000313" key="4">
    <source>
        <dbReference type="Proteomes" id="UP000664385"/>
    </source>
</evidence>
<keyword evidence="1" id="KW-0378">Hydrolase</keyword>
<comment type="similarity">
    <text evidence="1">Belongs to the peptidase S16 family.</text>
</comment>
<comment type="catalytic activity">
    <reaction evidence="1">
        <text>Hydrolysis of proteins in presence of ATP.</text>
        <dbReference type="EC" id="3.4.21.53"/>
    </reaction>
</comment>
<dbReference type="GO" id="GO:0030163">
    <property type="term" value="P:protein catabolic process"/>
    <property type="evidence" value="ECO:0007669"/>
    <property type="project" value="InterPro"/>
</dbReference>
<evidence type="ECO:0000259" key="2">
    <source>
        <dbReference type="PROSITE" id="PS51786"/>
    </source>
</evidence>
<dbReference type="EMBL" id="JAEMWU010000001">
    <property type="protein sequence ID" value="MBN8205668.1"/>
    <property type="molecule type" value="Genomic_DNA"/>
</dbReference>
<dbReference type="EC" id="3.4.21.53" evidence="1"/>
<dbReference type="PROSITE" id="PS51786">
    <property type="entry name" value="LON_PROTEOLYTIC"/>
    <property type="match status" value="1"/>
</dbReference>
<dbReference type="PANTHER" id="PTHR10046">
    <property type="entry name" value="ATP DEPENDENT LON PROTEASE FAMILY MEMBER"/>
    <property type="match status" value="1"/>
</dbReference>
<sequence>MPTQYVIQRPGPIYDTLGTALNADGEEVPLIEVEGARTYPTAGTLDLTTLQVVGNRERTPTWFELAIAWFDPSRAVVPLDSVFPAGVTTEQRDARNADLMVDSQHEATAAALIELGYDVGAEVKVVEALVDTPSEGVLAPGDTIVSVDGIDVDSASVLRDRIQQGEGDAVDLVVDRAGEQFELSLTPDETTDAAGDTFWLIGVSLTTEYDFPVDVHLQLDNVGGPSAGMMFALGIIDTMTPGNLNGGENVAGTGTIDATGTVGPIGGIRQKMHGARDGGATVFLAPASNCDEVVGHVPAGLDVYSTDSLEQSLEILEVVAEGDDTAQLATCTP</sequence>
<protein>
    <recommendedName>
        <fullName evidence="1">endopeptidase La</fullName>
        <ecNumber evidence="1">3.4.21.53</ecNumber>
    </recommendedName>
</protein>
<feature type="active site" evidence="1">
    <location>
        <position position="226"/>
    </location>
</feature>
<dbReference type="GO" id="GO:0004176">
    <property type="term" value="F:ATP-dependent peptidase activity"/>
    <property type="evidence" value="ECO:0007669"/>
    <property type="project" value="UniProtKB-UniRule"/>
</dbReference>
<dbReference type="GO" id="GO:0006508">
    <property type="term" value="P:proteolysis"/>
    <property type="evidence" value="ECO:0007669"/>
    <property type="project" value="UniProtKB-KW"/>
</dbReference>
<accession>A0A939DX73</accession>
<keyword evidence="1" id="KW-0645">Protease</keyword>
<proteinExistence type="inferred from homology"/>
<dbReference type="Pfam" id="PF05362">
    <property type="entry name" value="Lon_C"/>
    <property type="match status" value="1"/>
</dbReference>
<gene>
    <name evidence="3" type="ORF">JF543_06805</name>
</gene>
<evidence type="ECO:0000313" key="3">
    <source>
        <dbReference type="EMBL" id="MBN8205668.1"/>
    </source>
</evidence>
<dbReference type="Gene3D" id="2.30.42.10">
    <property type="match status" value="1"/>
</dbReference>
<name>A0A939DX73_9MICO</name>